<feature type="region of interest" description="Disordered" evidence="9">
    <location>
        <begin position="1995"/>
        <end position="2015"/>
    </location>
</feature>
<dbReference type="PANTHER" id="PTHR24348:SF68">
    <property type="entry name" value="SERINE_THREONINE-PROTEIN KINASE ATG1C"/>
    <property type="match status" value="1"/>
</dbReference>
<feature type="region of interest" description="Disordered" evidence="9">
    <location>
        <begin position="590"/>
        <end position="624"/>
    </location>
</feature>
<dbReference type="PANTHER" id="PTHR24348">
    <property type="entry name" value="SERINE/THREONINE-PROTEIN KINASE UNC-51-RELATED"/>
    <property type="match status" value="1"/>
</dbReference>
<evidence type="ECO:0000256" key="4">
    <source>
        <dbReference type="ARBA" id="ARBA00022741"/>
    </source>
</evidence>
<evidence type="ECO:0000256" key="7">
    <source>
        <dbReference type="ARBA" id="ARBA00030237"/>
    </source>
</evidence>
<dbReference type="GO" id="GO:0005524">
    <property type="term" value="F:ATP binding"/>
    <property type="evidence" value="ECO:0007669"/>
    <property type="project" value="UniProtKB-UniRule"/>
</dbReference>
<dbReference type="PROSITE" id="PS50006">
    <property type="entry name" value="FHA_DOMAIN"/>
    <property type="match status" value="1"/>
</dbReference>
<dbReference type="EMBL" id="JBANMG010000001">
    <property type="protein sequence ID" value="KAK6958141.1"/>
    <property type="molecule type" value="Genomic_DNA"/>
</dbReference>
<dbReference type="InterPro" id="IPR008271">
    <property type="entry name" value="Ser/Thr_kinase_AS"/>
</dbReference>
<feature type="compositionally biased region" description="Low complexity" evidence="9">
    <location>
        <begin position="1531"/>
        <end position="1547"/>
    </location>
</feature>
<comment type="caution">
    <text evidence="12">The sequence shown here is derived from an EMBL/GenBank/DDBJ whole genome shotgun (WGS) entry which is preliminary data.</text>
</comment>
<feature type="compositionally biased region" description="Basic and acidic residues" evidence="9">
    <location>
        <begin position="1671"/>
        <end position="1688"/>
    </location>
</feature>
<evidence type="ECO:0000256" key="5">
    <source>
        <dbReference type="ARBA" id="ARBA00022840"/>
    </source>
</evidence>
<evidence type="ECO:0000256" key="1">
    <source>
        <dbReference type="ARBA" id="ARBA00004623"/>
    </source>
</evidence>
<dbReference type="FunFam" id="3.30.200.20:FF:000470">
    <property type="entry name" value="Serine/threonine-protein kinase RAD53"/>
    <property type="match status" value="1"/>
</dbReference>
<evidence type="ECO:0000259" key="11">
    <source>
        <dbReference type="PROSITE" id="PS50011"/>
    </source>
</evidence>
<sequence length="2234" mass="249277">MEQNDDSQATQPATQNAMDPRRVGKQNSGFSDEDISDIICLLYPNSDSASHEVQRIASSPEYAHHTAGRYTADAIDSDLYLEDDAREFGRTRGIGDHALVIKLSSVLKDPRLGFTFGRNRSRCDLCFDNDPSRRLSNIHFRIFANKYGTVMLEDQSTNGTIVDGKLLRKRADTQKQAQNNPTKRTLESGSTIKIVMHETSKDLVFLVRIPRRDGDHDVAYRRKLGAYLRRAQGLDDPNKTIGPGPGGHVNLFPAPRNKNGAKDDDFWEITQTHARLPREWRGGEKYARVGIIGKGAFATVHKVTSKYDGSPYAAKELDKRKFMKNGVLDQKVENEMRIMQKVHHKNIVQYIEHFDWDVHQFFIIMEFIPGGDLGKYILDHGPIAEPFVKIMAEQLLDALGYLHDNKITHRDVKPDNILIYSTSPLVVKLTDFGLSKMIDTEQTFLKTFCGTLLYCAPEVYSEYSSYDDNGRRTQRNNHRQVDRERYDHAVDIWSLGGVLFYALTGSPPFPVRNGVTYTELLDHIIKVPLNIGPLSRAGISSSGIHFLLRMIHVKPETRATIPELQNHPWIRGQRSSVSIVSDDKDLGHAASQLSLDDRQPVQSTDDALEEPEPEFSSEYESEKENYTFGQQRSNKLFGEVNNSAFGSSGAIGEDHLNLPVSDTNFRETGALDAEILDSFEESDHLSTPRQKGRISNGIVSPIRDSLRSDSESIILGTRSQSLGGASSILGNLNVKSLANGDPNLRSRTADLNTSKRKPNYDTSDEYEAGETWIKPSFKRLKSLCDADISETEEDELRLLTSVPQVVKNESGRQIDYPLPKTTFWDSSNKSTWHLDYPEMTHLQFNAFEIAAEKRKEEFGPERSPLWDLAMKHFPPTRNRQPKDTGRVLVLRPALLKQDSRIADEIRGLPVPQRPSTPIDDESESIPDTLPPETQTLPPTQLPELPQAIAALYSTEGSLVSGISIRLNDPVMSWGRDPNNTVVYEPVVESKVPKNAFRIMLWRDGYAASLSDFRPWDPSRPVNSRTMRASPEPDSYAFYISTKATNGIRINNSPLQANEPKDSTAPCKYWVKLYHGDTIVFWGTDNVQSQAKVTFECCWGGSSGLRPVDEPPTCVPDSQARKLDRLWPKAINTLRYDKIKAEAQRDQEMRMQSMDEEIERSRIFEEKRAEAVRILASRATRMSSPASSTPSTDGITCLGGFYADDPPVVLQCCLLLMASFKLFSSGGRRPSKGSSSRSGQLERPQGYDDLDDGIYLPGSNGVYITKIKGGKPAFARKKHDKLLDDFGPDPSVQSVDTLSRADVEKRARRYRSFYSQTQDFTSPLTSGWSTTPQVIFDNHGKYHGYGTSPTAIAGKGIRRSASVSTPERIYRVNESPGNISTYHGKVFEAGGSSQAPANPGLPAQKIPMVAPLHNPISPVPPKSPWNSRADANGIQTMDPAQGPPFVLPTYPGGYATAQLPDYGGLRSLGQQMSPRMATTPQYVLHPVYTTPQPISTPSCIQPHQYTSLYPAPNSPAFTVPGSTQIPLRAYPLTPVTPTTPTTPSSSLPHDASSKAASSSTVRFSPREAKKFEDHYNATINPSVQGKNPNKAKNKGATVMDEIGKYIQHVHICAACGKKRSRGYQRANPLKRGQIPDRDYCHKCLRHATLKDSDTTDIAPTEDYANRSRRRTSHEIVDTSSDDKPMDAKTWRSRKLKRRAAHVNLASRVSSKKATRGDDADLPLSASSTEESDFSVSPPMPISSARKIRNRNKQAASSKKEPLYKNGTNPFISEFEASRDREKRAFGKDDKSDLMSTARANGSRATANREPKQTAKTVAEFGQHESSSNAFGNNNEIPSQATIRGRRARVPRPTVYNVVSQAVPKAPVKGVPTLSETGSLKSGVRDKYKSMDEDFERLSFLDGVKEFKNIYSDLDHKDFLIKQPAKETHDPAESYKPTRERKPKAYRQNQEQSDSGAVPAFEQSAVGLGLRWDRYSSRQQGDVEAQERFHGTMDHAAEAEPETPDTPTWPSTPNSPKLPYANPASIPVFADDYWGAGEEEDDWVENSARELAEEELASAGKLFDDFASAHWGSSRTASSFTPAFVTRTEISVESFRSGEEQNGAAADNSTVAYRLADNSDTGEDVDWNRCTRTVGTSRKDNRDRTRNWMPPTYHDTWQQPDRSNQRDASRKQPKNTLCHFDEQKSSSSFDPLPPDPVSSVVGHTGHSTEDMPPGMFSHTWPTTSGRWHNRRFLLRH</sequence>
<feature type="region of interest" description="Disordered" evidence="9">
    <location>
        <begin position="2133"/>
        <end position="2218"/>
    </location>
</feature>
<evidence type="ECO:0000259" key="10">
    <source>
        <dbReference type="PROSITE" id="PS50006"/>
    </source>
</evidence>
<dbReference type="Gene3D" id="2.60.200.20">
    <property type="match status" value="1"/>
</dbReference>
<feature type="compositionally biased region" description="Polar residues" evidence="9">
    <location>
        <begin position="2003"/>
        <end position="2013"/>
    </location>
</feature>
<dbReference type="Pfam" id="PF00069">
    <property type="entry name" value="Pkinase"/>
    <property type="match status" value="1"/>
</dbReference>
<evidence type="ECO:0000313" key="13">
    <source>
        <dbReference type="Proteomes" id="UP001369815"/>
    </source>
</evidence>
<dbReference type="SMART" id="SM00220">
    <property type="entry name" value="S_TKc"/>
    <property type="match status" value="1"/>
</dbReference>
<protein>
    <recommendedName>
        <fullName evidence="7">Autophagy-related protein 1</fullName>
    </recommendedName>
</protein>
<feature type="region of interest" description="Disordered" evidence="9">
    <location>
        <begin position="905"/>
        <end position="939"/>
    </location>
</feature>
<feature type="binding site" evidence="8">
    <location>
        <position position="315"/>
    </location>
    <ligand>
        <name>ATP</name>
        <dbReference type="ChEBI" id="CHEBI:30616"/>
    </ligand>
</feature>
<feature type="region of interest" description="Disordered" evidence="9">
    <location>
        <begin position="1920"/>
        <end position="1959"/>
    </location>
</feature>
<dbReference type="Pfam" id="PF00498">
    <property type="entry name" value="FHA"/>
    <property type="match status" value="1"/>
</dbReference>
<evidence type="ECO:0000256" key="6">
    <source>
        <dbReference type="ARBA" id="ARBA00023006"/>
    </source>
</evidence>
<dbReference type="InterPro" id="IPR008984">
    <property type="entry name" value="SMAD_FHA_dom_sf"/>
</dbReference>
<dbReference type="GO" id="GO:0006914">
    <property type="term" value="P:autophagy"/>
    <property type="evidence" value="ECO:0007669"/>
    <property type="project" value="UniProtKB-KW"/>
</dbReference>
<dbReference type="Gene3D" id="1.10.510.10">
    <property type="entry name" value="Transferase(Phosphotransferase) domain 1"/>
    <property type="match status" value="1"/>
</dbReference>
<feature type="region of interest" description="Disordered" evidence="9">
    <location>
        <begin position="1"/>
        <end position="30"/>
    </location>
</feature>
<feature type="region of interest" description="Disordered" evidence="9">
    <location>
        <begin position="1653"/>
        <end position="1835"/>
    </location>
</feature>
<proteinExistence type="inferred from homology"/>
<gene>
    <name evidence="12" type="ORF">Daesc_000936</name>
</gene>
<evidence type="ECO:0000256" key="2">
    <source>
        <dbReference type="ARBA" id="ARBA00005575"/>
    </source>
</evidence>
<evidence type="ECO:0000256" key="9">
    <source>
        <dbReference type="SAM" id="MobiDB-lite"/>
    </source>
</evidence>
<feature type="domain" description="FHA" evidence="10">
    <location>
        <begin position="114"/>
        <end position="167"/>
    </location>
</feature>
<dbReference type="GO" id="GO:0004674">
    <property type="term" value="F:protein serine/threonine kinase activity"/>
    <property type="evidence" value="ECO:0007669"/>
    <property type="project" value="InterPro"/>
</dbReference>
<evidence type="ECO:0000256" key="3">
    <source>
        <dbReference type="ARBA" id="ARBA00022448"/>
    </source>
</evidence>
<comment type="subcellular location">
    <subcellularLocation>
        <location evidence="1">Preautophagosomal structure membrane</location>
        <topology evidence="1">Peripheral membrane protein</topology>
    </subcellularLocation>
</comment>
<feature type="compositionally biased region" description="Polar residues" evidence="9">
    <location>
        <begin position="1"/>
        <end position="17"/>
    </location>
</feature>
<keyword evidence="4 8" id="KW-0547">Nucleotide-binding</keyword>
<comment type="similarity">
    <text evidence="2">Belongs to the protein kinase superfamily. CAMK Ser/Thr protein kinase family. CHEK2 subfamily.</text>
</comment>
<dbReference type="GO" id="GO:0034045">
    <property type="term" value="C:phagophore assembly site membrane"/>
    <property type="evidence" value="ECO:0007669"/>
    <property type="project" value="UniProtKB-SubCell"/>
</dbReference>
<dbReference type="InterPro" id="IPR017441">
    <property type="entry name" value="Protein_kinase_ATP_BS"/>
</dbReference>
<feature type="compositionally biased region" description="Polar residues" evidence="9">
    <location>
        <begin position="1792"/>
        <end position="1804"/>
    </location>
</feature>
<dbReference type="SMART" id="SM00240">
    <property type="entry name" value="FHA"/>
    <property type="match status" value="1"/>
</dbReference>
<accession>A0AAX6N127</accession>
<keyword evidence="13" id="KW-1185">Reference proteome</keyword>
<keyword evidence="6" id="KW-0072">Autophagy</keyword>
<dbReference type="GO" id="GO:0010506">
    <property type="term" value="P:regulation of autophagy"/>
    <property type="evidence" value="ECO:0007669"/>
    <property type="project" value="InterPro"/>
</dbReference>
<keyword evidence="5 8" id="KW-0067">ATP-binding</keyword>
<feature type="compositionally biased region" description="Low complexity" evidence="9">
    <location>
        <begin position="930"/>
        <end position="939"/>
    </location>
</feature>
<dbReference type="InterPro" id="IPR045269">
    <property type="entry name" value="Atg1-like"/>
</dbReference>
<evidence type="ECO:0000313" key="12">
    <source>
        <dbReference type="EMBL" id="KAK6958141.1"/>
    </source>
</evidence>
<dbReference type="PROSITE" id="PS00107">
    <property type="entry name" value="PROTEIN_KINASE_ATP"/>
    <property type="match status" value="1"/>
</dbReference>
<organism evidence="12 13">
    <name type="scientific">Daldinia eschscholtzii</name>
    <dbReference type="NCBI Taxonomy" id="292717"/>
    <lineage>
        <taxon>Eukaryota</taxon>
        <taxon>Fungi</taxon>
        <taxon>Dikarya</taxon>
        <taxon>Ascomycota</taxon>
        <taxon>Pezizomycotina</taxon>
        <taxon>Sordariomycetes</taxon>
        <taxon>Xylariomycetidae</taxon>
        <taxon>Xylariales</taxon>
        <taxon>Hypoxylaceae</taxon>
        <taxon>Daldinia</taxon>
    </lineage>
</organism>
<dbReference type="SUPFAM" id="SSF56112">
    <property type="entry name" value="Protein kinase-like (PK-like)"/>
    <property type="match status" value="1"/>
</dbReference>
<feature type="compositionally biased region" description="Polar residues" evidence="9">
    <location>
        <begin position="1822"/>
        <end position="1835"/>
    </location>
</feature>
<dbReference type="InterPro" id="IPR000719">
    <property type="entry name" value="Prot_kinase_dom"/>
</dbReference>
<feature type="compositionally biased region" description="Basic and acidic residues" evidence="9">
    <location>
        <begin position="1774"/>
        <end position="1791"/>
    </location>
</feature>
<feature type="compositionally biased region" description="Basic and acidic residues" evidence="9">
    <location>
        <begin position="1920"/>
        <end position="1938"/>
    </location>
</feature>
<feature type="region of interest" description="Disordered" evidence="9">
    <location>
        <begin position="739"/>
        <end position="763"/>
    </location>
</feature>
<feature type="compositionally biased region" description="Basic residues" evidence="9">
    <location>
        <begin position="1689"/>
        <end position="1699"/>
    </location>
</feature>
<dbReference type="PROSITE" id="PS00108">
    <property type="entry name" value="PROTEIN_KINASE_ST"/>
    <property type="match status" value="1"/>
</dbReference>
<feature type="compositionally biased region" description="Basic and acidic residues" evidence="9">
    <location>
        <begin position="2135"/>
        <end position="2144"/>
    </location>
</feature>
<feature type="region of interest" description="Disordered" evidence="9">
    <location>
        <begin position="1224"/>
        <end position="1251"/>
    </location>
</feature>
<reference evidence="12 13" key="1">
    <citation type="journal article" date="2024" name="Front Chem Biol">
        <title>Unveiling the potential of Daldinia eschscholtzii MFLUCC 19-0629 through bioactivity and bioinformatics studies for enhanced sustainable agriculture production.</title>
        <authorList>
            <person name="Brooks S."/>
            <person name="Weaver J.A."/>
            <person name="Klomchit A."/>
            <person name="Alharthi S.A."/>
            <person name="Onlamun T."/>
            <person name="Nurani R."/>
            <person name="Vong T.K."/>
            <person name="Alberti F."/>
            <person name="Greco C."/>
        </authorList>
    </citation>
    <scope>NUCLEOTIDE SEQUENCE [LARGE SCALE GENOMIC DNA]</scope>
    <source>
        <strain evidence="12">MFLUCC 19-0629</strain>
    </source>
</reference>
<evidence type="ECO:0000256" key="8">
    <source>
        <dbReference type="PROSITE-ProRule" id="PRU10141"/>
    </source>
</evidence>
<feature type="compositionally biased region" description="Low complexity" evidence="9">
    <location>
        <begin position="1224"/>
        <end position="1238"/>
    </location>
</feature>
<dbReference type="PROSITE" id="PS50011">
    <property type="entry name" value="PROTEIN_KINASE_DOM"/>
    <property type="match status" value="1"/>
</dbReference>
<dbReference type="InterPro" id="IPR000253">
    <property type="entry name" value="FHA_dom"/>
</dbReference>
<dbReference type="InterPro" id="IPR011009">
    <property type="entry name" value="Kinase-like_dom_sf"/>
</dbReference>
<name>A0AAX6N127_9PEZI</name>
<feature type="compositionally biased region" description="Acidic residues" evidence="9">
    <location>
        <begin position="606"/>
        <end position="619"/>
    </location>
</feature>
<dbReference type="SUPFAM" id="SSF49879">
    <property type="entry name" value="SMAD/FHA domain"/>
    <property type="match status" value="1"/>
</dbReference>
<feature type="domain" description="Protein kinase" evidence="11">
    <location>
        <begin position="286"/>
        <end position="570"/>
    </location>
</feature>
<keyword evidence="3" id="KW-0813">Transport</keyword>
<dbReference type="Proteomes" id="UP001369815">
    <property type="component" value="Unassembled WGS sequence"/>
</dbReference>
<feature type="region of interest" description="Disordered" evidence="9">
    <location>
        <begin position="1531"/>
        <end position="1567"/>
    </location>
</feature>